<evidence type="ECO:0000313" key="1">
    <source>
        <dbReference type="EMBL" id="BCX47478.1"/>
    </source>
</evidence>
<reference evidence="1 2" key="1">
    <citation type="submission" date="2021-06" db="EMBL/GenBank/DDBJ databases">
        <title>Complete genome of Haloferula helveola possessing various polysaccharide degrading enzymes.</title>
        <authorList>
            <person name="Takami H."/>
            <person name="Huang C."/>
            <person name="Hamasaki K."/>
        </authorList>
    </citation>
    <scope>NUCLEOTIDE SEQUENCE [LARGE SCALE GENOMIC DNA]</scope>
    <source>
        <strain evidence="1 2">CN-1</strain>
    </source>
</reference>
<accession>A0ABM7RKG1</accession>
<sequence length="273" mass="30094">MATAALAVQGCATQTDVKRIVAEANAANIASVETLTGQPYFPVAGKAEGDKTAASIAGRQEDAEFRLRRMIASQPDPAISGPLQFRLAILHTVRKEPISARAAWNSVPLGTLDSRDRILYRSREPLVLWYQACDKPTALKAASDSIIGSPPIAPSESGFDSTYLGMLDAGVGDAIRDRNSGLAFYLSTIFADMTVQLFESDRHPQADARWVETFQRANSRMLQVHRMPETRNLQPGTPEAEYRRFHMDRVGRRLLGNKHRLGIDIGWTDSDKL</sequence>
<gene>
    <name evidence="1" type="ORF">HAHE_13860</name>
</gene>
<proteinExistence type="predicted"/>
<protein>
    <submittedName>
        <fullName evidence="1">Uncharacterized protein</fullName>
    </submittedName>
</protein>
<dbReference type="Proteomes" id="UP001374893">
    <property type="component" value="Chromosome"/>
</dbReference>
<keyword evidence="2" id="KW-1185">Reference proteome</keyword>
<evidence type="ECO:0000313" key="2">
    <source>
        <dbReference type="Proteomes" id="UP001374893"/>
    </source>
</evidence>
<dbReference type="EMBL" id="AP024702">
    <property type="protein sequence ID" value="BCX47478.1"/>
    <property type="molecule type" value="Genomic_DNA"/>
</dbReference>
<name>A0ABM7RKG1_9BACT</name>
<organism evidence="1 2">
    <name type="scientific">Haloferula helveola</name>
    <dbReference type="NCBI Taxonomy" id="490095"/>
    <lineage>
        <taxon>Bacteria</taxon>
        <taxon>Pseudomonadati</taxon>
        <taxon>Verrucomicrobiota</taxon>
        <taxon>Verrucomicrobiia</taxon>
        <taxon>Verrucomicrobiales</taxon>
        <taxon>Verrucomicrobiaceae</taxon>
        <taxon>Haloferula</taxon>
    </lineage>
</organism>